<dbReference type="EMBL" id="JRAA01000003">
    <property type="protein sequence ID" value="KHF24558.1"/>
    <property type="molecule type" value="Genomic_DNA"/>
</dbReference>
<name>A0A0B0H2W8_SOVGS</name>
<evidence type="ECO:0000313" key="2">
    <source>
        <dbReference type="Proteomes" id="UP000030856"/>
    </source>
</evidence>
<comment type="caution">
    <text evidence="1">The sequence shown here is derived from an EMBL/GenBank/DDBJ whole genome shotgun (WGS) entry which is preliminary data.</text>
</comment>
<dbReference type="Proteomes" id="UP000030856">
    <property type="component" value="Unassembled WGS sequence"/>
</dbReference>
<dbReference type="InterPro" id="IPR038765">
    <property type="entry name" value="Papain-like_cys_pep_sf"/>
</dbReference>
<sequence>MNTLELAKKLRPRLGSRLGDVCPADRLPVHVTDKPKFYVVNTDESRRAGDHWVLFYFPKKKPAEFFDAMGNPPHYYHRRFVNVLMANSGDYSYNVERLQNGGTCGQFCIYYALNRRRGLNASDILDTFDRRNLVYNDSIVLDFVNTL</sequence>
<keyword evidence="2" id="KW-1185">Reference proteome</keyword>
<dbReference type="Gene3D" id="3.40.395.10">
    <property type="entry name" value="Adenoviral Proteinase, Chain A"/>
    <property type="match status" value="1"/>
</dbReference>
<gene>
    <name evidence="1" type="ORF">JV46_29480</name>
</gene>
<accession>A0A0B0H2W8</accession>
<organism evidence="1 2">
    <name type="scientific">Solemya velum gill symbiont</name>
    <dbReference type="NCBI Taxonomy" id="2340"/>
    <lineage>
        <taxon>Bacteria</taxon>
        <taxon>Pseudomonadati</taxon>
        <taxon>Pseudomonadota</taxon>
        <taxon>Gammaproteobacteria</taxon>
        <taxon>sulfur-oxidizing symbionts</taxon>
    </lineage>
</organism>
<dbReference type="AlphaFoldDB" id="A0A0B0H2W8"/>
<dbReference type="STRING" id="2340.JV46_29480"/>
<protein>
    <submittedName>
        <fullName evidence="1">Uncharacterized protein</fullName>
    </submittedName>
</protein>
<evidence type="ECO:0000313" key="1">
    <source>
        <dbReference type="EMBL" id="KHF24558.1"/>
    </source>
</evidence>
<reference evidence="1 2" key="1">
    <citation type="journal article" date="2014" name="BMC Genomics">
        <title>The genome of the intracellular bacterium of the coastal bivalve, Solemya velum: a blueprint for thriving in and out of symbiosis.</title>
        <authorList>
            <person name="Dmytrenko O."/>
            <person name="Russell S.L."/>
            <person name="Loo W.T."/>
            <person name="Fontanez K.M."/>
            <person name="Liao L."/>
            <person name="Roeselers G."/>
            <person name="Sharma R."/>
            <person name="Stewart F.J."/>
            <person name="Newton I.L."/>
            <person name="Woyke T."/>
            <person name="Wu D."/>
            <person name="Lang J.M."/>
            <person name="Eisen J.A."/>
            <person name="Cavanaugh C.M."/>
        </authorList>
    </citation>
    <scope>NUCLEOTIDE SEQUENCE [LARGE SCALE GENOMIC DNA]</scope>
    <source>
        <strain evidence="1 2">WH</strain>
    </source>
</reference>
<proteinExistence type="predicted"/>
<dbReference type="SUPFAM" id="SSF54001">
    <property type="entry name" value="Cysteine proteinases"/>
    <property type="match status" value="1"/>
</dbReference>